<evidence type="ECO:0000256" key="9">
    <source>
        <dbReference type="ARBA" id="ARBA00023295"/>
    </source>
</evidence>
<keyword evidence="3" id="KW-0479">Metal-binding</keyword>
<evidence type="ECO:0000313" key="11">
    <source>
        <dbReference type="EMBL" id="SVC89807.1"/>
    </source>
</evidence>
<dbReference type="GO" id="GO:0032357">
    <property type="term" value="F:oxidized purine DNA binding"/>
    <property type="evidence" value="ECO:0007669"/>
    <property type="project" value="TreeGrafter"/>
</dbReference>
<evidence type="ECO:0000256" key="4">
    <source>
        <dbReference type="ARBA" id="ARBA00022763"/>
    </source>
</evidence>
<evidence type="ECO:0000256" key="7">
    <source>
        <dbReference type="ARBA" id="ARBA00023014"/>
    </source>
</evidence>
<gene>
    <name evidence="11" type="ORF">METZ01_LOCUS342661</name>
</gene>
<dbReference type="AlphaFoldDB" id="A0A382QXU9"/>
<keyword evidence="4" id="KW-0227">DNA damage</keyword>
<dbReference type="EMBL" id="UINC01117406">
    <property type="protein sequence ID" value="SVC89807.1"/>
    <property type="molecule type" value="Genomic_DNA"/>
</dbReference>
<dbReference type="InterPro" id="IPR011257">
    <property type="entry name" value="DNA_glycosylase"/>
</dbReference>
<dbReference type="GO" id="GO:0046872">
    <property type="term" value="F:metal ion binding"/>
    <property type="evidence" value="ECO:0007669"/>
    <property type="project" value="UniProtKB-KW"/>
</dbReference>
<accession>A0A382QXU9</accession>
<feature type="non-terminal residue" evidence="11">
    <location>
        <position position="127"/>
    </location>
</feature>
<evidence type="ECO:0000256" key="1">
    <source>
        <dbReference type="ARBA" id="ARBA00001966"/>
    </source>
</evidence>
<dbReference type="Pfam" id="PF00730">
    <property type="entry name" value="HhH-GPD"/>
    <property type="match status" value="1"/>
</dbReference>
<dbReference type="InterPro" id="IPR003265">
    <property type="entry name" value="HhH-GPD_domain"/>
</dbReference>
<keyword evidence="9" id="KW-0326">Glycosidase</keyword>
<evidence type="ECO:0000256" key="5">
    <source>
        <dbReference type="ARBA" id="ARBA00022801"/>
    </source>
</evidence>
<dbReference type="PANTHER" id="PTHR42944">
    <property type="entry name" value="ADENINE DNA GLYCOSYLASE"/>
    <property type="match status" value="1"/>
</dbReference>
<protein>
    <recommendedName>
        <fullName evidence="10">HhH-GPD domain-containing protein</fullName>
    </recommendedName>
</protein>
<comment type="cofactor">
    <cofactor evidence="1">
        <name>[4Fe-4S] cluster</name>
        <dbReference type="ChEBI" id="CHEBI:49883"/>
    </cofactor>
</comment>
<evidence type="ECO:0000256" key="3">
    <source>
        <dbReference type="ARBA" id="ARBA00022723"/>
    </source>
</evidence>
<dbReference type="PANTHER" id="PTHR42944:SF1">
    <property type="entry name" value="ADENINE DNA GLYCOSYLASE"/>
    <property type="match status" value="1"/>
</dbReference>
<proteinExistence type="inferred from homology"/>
<keyword evidence="5" id="KW-0378">Hydrolase</keyword>
<evidence type="ECO:0000256" key="6">
    <source>
        <dbReference type="ARBA" id="ARBA00023004"/>
    </source>
</evidence>
<dbReference type="GO" id="GO:0000701">
    <property type="term" value="F:purine-specific mismatch base pair DNA N-glycosylase activity"/>
    <property type="evidence" value="ECO:0007669"/>
    <property type="project" value="TreeGrafter"/>
</dbReference>
<organism evidence="11">
    <name type="scientific">marine metagenome</name>
    <dbReference type="NCBI Taxonomy" id="408172"/>
    <lineage>
        <taxon>unclassified sequences</taxon>
        <taxon>metagenomes</taxon>
        <taxon>ecological metagenomes</taxon>
    </lineage>
</organism>
<keyword evidence="7" id="KW-0411">Iron-sulfur</keyword>
<dbReference type="GO" id="GO:0006284">
    <property type="term" value="P:base-excision repair"/>
    <property type="evidence" value="ECO:0007669"/>
    <property type="project" value="InterPro"/>
</dbReference>
<evidence type="ECO:0000256" key="2">
    <source>
        <dbReference type="ARBA" id="ARBA00008343"/>
    </source>
</evidence>
<feature type="domain" description="HhH-GPD" evidence="10">
    <location>
        <begin position="45"/>
        <end position="111"/>
    </location>
</feature>
<evidence type="ECO:0000256" key="8">
    <source>
        <dbReference type="ARBA" id="ARBA00023204"/>
    </source>
</evidence>
<keyword evidence="6" id="KW-0408">Iron</keyword>
<dbReference type="GO" id="GO:0035485">
    <property type="term" value="F:adenine/guanine mispair binding"/>
    <property type="evidence" value="ECO:0007669"/>
    <property type="project" value="TreeGrafter"/>
</dbReference>
<sequence>MPILNKNKGQYIQRFLLKWYEKNKRKLPWRNLGSNNRTNAYYVLVSEFMLQQTTVNTVTKRFNEFIELWPSIDRLSRISENRILRFWSGLGYYARATNLLKAAKIIKKNFNSKIPNTYEDLIILPGI</sequence>
<reference evidence="11" key="1">
    <citation type="submission" date="2018-05" db="EMBL/GenBank/DDBJ databases">
        <authorList>
            <person name="Lanie J.A."/>
            <person name="Ng W.-L."/>
            <person name="Kazmierczak K.M."/>
            <person name="Andrzejewski T.M."/>
            <person name="Davidsen T.M."/>
            <person name="Wayne K.J."/>
            <person name="Tettelin H."/>
            <person name="Glass J.I."/>
            <person name="Rusch D."/>
            <person name="Podicherti R."/>
            <person name="Tsui H.-C.T."/>
            <person name="Winkler M.E."/>
        </authorList>
    </citation>
    <scope>NUCLEOTIDE SEQUENCE</scope>
</reference>
<dbReference type="InterPro" id="IPR044298">
    <property type="entry name" value="MIG/MutY"/>
</dbReference>
<dbReference type="Gene3D" id="1.10.340.30">
    <property type="entry name" value="Hypothetical protein, domain 2"/>
    <property type="match status" value="1"/>
</dbReference>
<evidence type="ECO:0000259" key="10">
    <source>
        <dbReference type="Pfam" id="PF00730"/>
    </source>
</evidence>
<dbReference type="SUPFAM" id="SSF48150">
    <property type="entry name" value="DNA-glycosylase"/>
    <property type="match status" value="1"/>
</dbReference>
<keyword evidence="8" id="KW-0234">DNA repair</keyword>
<dbReference type="GO" id="GO:0051536">
    <property type="term" value="F:iron-sulfur cluster binding"/>
    <property type="evidence" value="ECO:0007669"/>
    <property type="project" value="UniProtKB-KW"/>
</dbReference>
<dbReference type="GO" id="GO:0006298">
    <property type="term" value="P:mismatch repair"/>
    <property type="evidence" value="ECO:0007669"/>
    <property type="project" value="TreeGrafter"/>
</dbReference>
<name>A0A382QXU9_9ZZZZ</name>
<dbReference type="GO" id="GO:0034039">
    <property type="term" value="F:8-oxo-7,8-dihydroguanine DNA N-glycosylase activity"/>
    <property type="evidence" value="ECO:0007669"/>
    <property type="project" value="TreeGrafter"/>
</dbReference>
<dbReference type="CDD" id="cd00056">
    <property type="entry name" value="ENDO3c"/>
    <property type="match status" value="1"/>
</dbReference>
<comment type="similarity">
    <text evidence="2">Belongs to the Nth/MutY family.</text>
</comment>